<keyword evidence="3" id="KW-1185">Reference proteome</keyword>
<dbReference type="Gene3D" id="3.60.21.10">
    <property type="match status" value="1"/>
</dbReference>
<dbReference type="PANTHER" id="PTHR16509">
    <property type="match status" value="1"/>
</dbReference>
<feature type="domain" description="Calcineurin-like phosphoesterase" evidence="1">
    <location>
        <begin position="11"/>
        <end position="221"/>
    </location>
</feature>
<dbReference type="SUPFAM" id="SSF56300">
    <property type="entry name" value="Metallo-dependent phosphatases"/>
    <property type="match status" value="1"/>
</dbReference>
<evidence type="ECO:0000313" key="3">
    <source>
        <dbReference type="Proteomes" id="UP001214250"/>
    </source>
</evidence>
<dbReference type="InterPro" id="IPR004843">
    <property type="entry name" value="Calcineurin-like_PHP"/>
</dbReference>
<dbReference type="RefSeq" id="WP_274150544.1">
    <property type="nucleotide sequence ID" value="NZ_CP117811.1"/>
</dbReference>
<organism evidence="2 3">
    <name type="scientific">Lentisphaera profundi</name>
    <dbReference type="NCBI Taxonomy" id="1658616"/>
    <lineage>
        <taxon>Bacteria</taxon>
        <taxon>Pseudomonadati</taxon>
        <taxon>Lentisphaerota</taxon>
        <taxon>Lentisphaeria</taxon>
        <taxon>Lentisphaerales</taxon>
        <taxon>Lentisphaeraceae</taxon>
        <taxon>Lentisphaera</taxon>
    </lineage>
</organism>
<dbReference type="EMBL" id="CP117811">
    <property type="protein sequence ID" value="WDE96479.1"/>
    <property type="molecule type" value="Genomic_DNA"/>
</dbReference>
<proteinExistence type="predicted"/>
<reference evidence="2 3" key="1">
    <citation type="submission" date="2023-02" db="EMBL/GenBank/DDBJ databases">
        <title>Genome sequence of Lentisphaera profundi SAORIC-696.</title>
        <authorList>
            <person name="Kim e."/>
            <person name="Cho J.-C."/>
            <person name="Choi A."/>
            <person name="Kang I."/>
        </authorList>
    </citation>
    <scope>NUCLEOTIDE SEQUENCE [LARGE SCALE GENOMIC DNA]</scope>
    <source>
        <strain evidence="2 3">SAORIC-696</strain>
    </source>
</reference>
<sequence length="273" mass="31340">MKDNAVNFGAIADCQYCNQKSKGVRKYALSKQKLSKCVDHLNTMDLEFVVHLGDFIDRDFKSFDDVLPIYNKLKSPHHQVLGNHDFDVADKYKKDVPNKMGMPAKYYDFKKHNWRFIILDGNDVSFHAYPKGSEPYKAAEVYYETNKIKSPKWNGAIGTPQISWIESLLKEAQNNDEKVILFCHFPIFPQDPHNLWNAAEVITLLEKYSCVKAYINGHNHKGNYALKKGIHYLTLKGMVDTDESSYATIKLDSQNIAVQGFGREGNRTLPIRK</sequence>
<evidence type="ECO:0000259" key="1">
    <source>
        <dbReference type="Pfam" id="PF00149"/>
    </source>
</evidence>
<name>A0ABY7VT45_9BACT</name>
<dbReference type="Pfam" id="PF00149">
    <property type="entry name" value="Metallophos"/>
    <property type="match status" value="1"/>
</dbReference>
<dbReference type="Proteomes" id="UP001214250">
    <property type="component" value="Chromosome 1"/>
</dbReference>
<gene>
    <name evidence="2" type="ORF">PQO03_00680</name>
</gene>
<dbReference type="PANTHER" id="PTHR16509:SF8">
    <property type="entry name" value="MANGANESE-DEPENDENT ADP-RIBOSE_CDP-ALCOHOL DIPHOSPHATASE"/>
    <property type="match status" value="1"/>
</dbReference>
<evidence type="ECO:0000313" key="2">
    <source>
        <dbReference type="EMBL" id="WDE96479.1"/>
    </source>
</evidence>
<accession>A0ABY7VT45</accession>
<protein>
    <submittedName>
        <fullName evidence="2">Metallophosphoesterase</fullName>
    </submittedName>
</protein>
<dbReference type="InterPro" id="IPR029052">
    <property type="entry name" value="Metallo-depent_PP-like"/>
</dbReference>